<dbReference type="SUPFAM" id="SSF53335">
    <property type="entry name" value="S-adenosyl-L-methionine-dependent methyltransferases"/>
    <property type="match status" value="1"/>
</dbReference>
<keyword evidence="2" id="KW-0808">Transferase</keyword>
<keyword evidence="3" id="KW-0949">S-adenosyl-L-methionine</keyword>
<accession>S2L1M4</accession>
<evidence type="ECO:0008006" key="6">
    <source>
        <dbReference type="Google" id="ProtNLM"/>
    </source>
</evidence>
<dbReference type="AlphaFoldDB" id="S2L1M4"/>
<dbReference type="InterPro" id="IPR002935">
    <property type="entry name" value="SAM_O-MeTrfase"/>
</dbReference>
<proteinExistence type="predicted"/>
<dbReference type="Gene3D" id="3.40.50.150">
    <property type="entry name" value="Vaccinia Virus protein VP39"/>
    <property type="match status" value="1"/>
</dbReference>
<dbReference type="PANTHER" id="PTHR43167">
    <property type="entry name" value="PUTATIVE (AFU_ORTHOLOGUE AFUA_6G01830)-RELATED"/>
    <property type="match status" value="1"/>
</dbReference>
<dbReference type="Pfam" id="PF01596">
    <property type="entry name" value="Methyltransf_3"/>
    <property type="match status" value="1"/>
</dbReference>
<dbReference type="GO" id="GO:0032259">
    <property type="term" value="P:methylation"/>
    <property type="evidence" value="ECO:0007669"/>
    <property type="project" value="UniProtKB-KW"/>
</dbReference>
<dbReference type="CDD" id="cd02440">
    <property type="entry name" value="AdoMet_MTases"/>
    <property type="match status" value="1"/>
</dbReference>
<evidence type="ECO:0000313" key="5">
    <source>
        <dbReference type="Proteomes" id="UP000014463"/>
    </source>
</evidence>
<dbReference type="InterPro" id="IPR029063">
    <property type="entry name" value="SAM-dependent_MTases_sf"/>
</dbReference>
<gene>
    <name evidence="4" type="ORF">L861_16920</name>
</gene>
<sequence>MSIDELLAELERKGEENDAQTTERSRKYLNITRDTGQFLAVLLKAMKASKVLEIGTSNGYSTLWLASSIDDSGRVTTVEVSSDKVCEARDNFARAGLAHKIRQIEGSAAGYLRARETRFDMVFLDAERSQYLDFIDDVMAVLNPGGVLICDNAISHQAELADFMAYVEKLEAFTTCLVPVGKGEFVAYKEAE</sequence>
<protein>
    <recommendedName>
        <fullName evidence="6">O-methyltransferase</fullName>
    </recommendedName>
</protein>
<keyword evidence="1" id="KW-0489">Methyltransferase</keyword>
<dbReference type="PATRIC" id="fig|1121939.11.peg.3021"/>
<comment type="caution">
    <text evidence="4">The sequence shown here is derived from an EMBL/GenBank/DDBJ whole genome shotgun (WGS) entry which is preliminary data.</text>
</comment>
<dbReference type="RefSeq" id="WP_016417538.1">
    <property type="nucleotide sequence ID" value="NZ_AUAB01000011.1"/>
</dbReference>
<dbReference type="eggNOG" id="COG4122">
    <property type="taxonomic scope" value="Bacteria"/>
</dbReference>
<evidence type="ECO:0000256" key="2">
    <source>
        <dbReference type="ARBA" id="ARBA00022679"/>
    </source>
</evidence>
<dbReference type="OrthoDB" id="9799672at2"/>
<evidence type="ECO:0000313" key="4">
    <source>
        <dbReference type="EMBL" id="EPC01554.1"/>
    </source>
</evidence>
<dbReference type="EMBL" id="ASTJ01000034">
    <property type="protein sequence ID" value="EPC01554.1"/>
    <property type="molecule type" value="Genomic_DNA"/>
</dbReference>
<keyword evidence="5" id="KW-1185">Reference proteome</keyword>
<dbReference type="PANTHER" id="PTHR43167:SF1">
    <property type="entry name" value="PUTATIVE (AFU_ORTHOLOGUE AFUA_6G01830)-RELATED"/>
    <property type="match status" value="1"/>
</dbReference>
<dbReference type="PROSITE" id="PS51682">
    <property type="entry name" value="SAM_OMT_I"/>
    <property type="match status" value="1"/>
</dbReference>
<name>S2L1M4_LITA3</name>
<evidence type="ECO:0000256" key="3">
    <source>
        <dbReference type="ARBA" id="ARBA00022691"/>
    </source>
</evidence>
<organism evidence="4 5">
    <name type="scientific">Litchfieldella anticariensis (strain DSM 16096 / CECT 5854 / CIP 108499 / LMG 22089 / FP35)</name>
    <name type="common">Halomonas anticariensis</name>
    <dbReference type="NCBI Taxonomy" id="1121939"/>
    <lineage>
        <taxon>Bacteria</taxon>
        <taxon>Pseudomonadati</taxon>
        <taxon>Pseudomonadota</taxon>
        <taxon>Gammaproteobacteria</taxon>
        <taxon>Oceanospirillales</taxon>
        <taxon>Halomonadaceae</taxon>
        <taxon>Litchfieldella</taxon>
    </lineage>
</organism>
<reference evidence="4 5" key="1">
    <citation type="journal article" date="2013" name="Genome Announc.">
        <title>Draft genome sequence of the moderately halophilic gammaproteobacterium Halomonas anticariensis FP35.</title>
        <authorList>
            <person name="Tahrioui A."/>
            <person name="Quesada E."/>
            <person name="Llamas I."/>
        </authorList>
    </citation>
    <scope>NUCLEOTIDE SEQUENCE [LARGE SCALE GENOMIC DNA]</scope>
    <source>
        <strain evidence="5">DSM 16096 / CECT 5854 / LMG 22089 / FP35</strain>
    </source>
</reference>
<dbReference type="GO" id="GO:0008171">
    <property type="term" value="F:O-methyltransferase activity"/>
    <property type="evidence" value="ECO:0007669"/>
    <property type="project" value="InterPro"/>
</dbReference>
<dbReference type="STRING" id="1121939.L861_16920"/>
<evidence type="ECO:0000256" key="1">
    <source>
        <dbReference type="ARBA" id="ARBA00022603"/>
    </source>
</evidence>
<dbReference type="Proteomes" id="UP000014463">
    <property type="component" value="Unassembled WGS sequence"/>
</dbReference>